<sequence>MLGLTMVAVASPAAAEPWGDPPAPQEVVEGLFLKRAPEPRTPAIDRDAVARIKRNLRLPTSLELTIAHANITSQQSATAFASDLTRVLATQPDLVTLNEAVRPDEMLAREGYDHYRGYDSRWTMETTVMWREDRFDVVSTGTRYLHRRPGTWGTRAVNWVVLQDRRTDKTLSLVSAHPSPDGPSSRGLLPVYIGGLSTLVRELSAQGPVFVGGDLNAHYTSGRFPRPGLGSAGLAPTYDVWGMPPGGTGDHGGATIDYLLYQPGAGVTSDSQWKIELASDHDAVLGTFTWTF</sequence>
<organism evidence="2 3">
    <name type="scientific">Nocardioides aestuarii</name>
    <dbReference type="NCBI Taxonomy" id="252231"/>
    <lineage>
        <taxon>Bacteria</taxon>
        <taxon>Bacillati</taxon>
        <taxon>Actinomycetota</taxon>
        <taxon>Actinomycetes</taxon>
        <taxon>Propionibacteriales</taxon>
        <taxon>Nocardioidaceae</taxon>
        <taxon>Nocardioides</taxon>
    </lineage>
</organism>
<reference evidence="3" key="1">
    <citation type="journal article" date="2019" name="Int. J. Syst. Evol. Microbiol.">
        <title>The Global Catalogue of Microorganisms (GCM) 10K type strain sequencing project: providing services to taxonomists for standard genome sequencing and annotation.</title>
        <authorList>
            <consortium name="The Broad Institute Genomics Platform"/>
            <consortium name="The Broad Institute Genome Sequencing Center for Infectious Disease"/>
            <person name="Wu L."/>
            <person name="Ma J."/>
        </authorList>
    </citation>
    <scope>NUCLEOTIDE SEQUENCE [LARGE SCALE GENOMIC DNA]</scope>
    <source>
        <strain evidence="3">CGMCC 1.12477</strain>
    </source>
</reference>
<feature type="domain" description="Endonuclease/exonuclease/phosphatase" evidence="1">
    <location>
        <begin position="85"/>
        <end position="281"/>
    </location>
</feature>
<keyword evidence="2" id="KW-0540">Nuclease</keyword>
<dbReference type="InterPro" id="IPR005135">
    <property type="entry name" value="Endo/exonuclease/phosphatase"/>
</dbReference>
<dbReference type="InterPro" id="IPR036691">
    <property type="entry name" value="Endo/exonu/phosph_ase_sf"/>
</dbReference>
<dbReference type="SUPFAM" id="SSF56219">
    <property type="entry name" value="DNase I-like"/>
    <property type="match status" value="1"/>
</dbReference>
<dbReference type="EMBL" id="JBHUGD010000001">
    <property type="protein sequence ID" value="MFD1945220.1"/>
    <property type="molecule type" value="Genomic_DNA"/>
</dbReference>
<keyword evidence="2" id="KW-0255">Endonuclease</keyword>
<dbReference type="Gene3D" id="3.60.10.10">
    <property type="entry name" value="Endonuclease/exonuclease/phosphatase"/>
    <property type="match status" value="1"/>
</dbReference>
<protein>
    <submittedName>
        <fullName evidence="2">Endonuclease/exonuclease/phosphatase family protein</fullName>
    </submittedName>
</protein>
<evidence type="ECO:0000313" key="3">
    <source>
        <dbReference type="Proteomes" id="UP001597351"/>
    </source>
</evidence>
<dbReference type="GO" id="GO:0004519">
    <property type="term" value="F:endonuclease activity"/>
    <property type="evidence" value="ECO:0007669"/>
    <property type="project" value="UniProtKB-KW"/>
</dbReference>
<keyword evidence="2" id="KW-0378">Hydrolase</keyword>
<keyword evidence="3" id="KW-1185">Reference proteome</keyword>
<proteinExistence type="predicted"/>
<dbReference type="RefSeq" id="WP_343915888.1">
    <property type="nucleotide sequence ID" value="NZ_BAAAJT010000002.1"/>
</dbReference>
<name>A0ABW4TH36_9ACTN</name>
<dbReference type="Pfam" id="PF03372">
    <property type="entry name" value="Exo_endo_phos"/>
    <property type="match status" value="1"/>
</dbReference>
<evidence type="ECO:0000259" key="1">
    <source>
        <dbReference type="Pfam" id="PF03372"/>
    </source>
</evidence>
<accession>A0ABW4TH36</accession>
<evidence type="ECO:0000313" key="2">
    <source>
        <dbReference type="EMBL" id="MFD1945220.1"/>
    </source>
</evidence>
<dbReference type="Proteomes" id="UP001597351">
    <property type="component" value="Unassembled WGS sequence"/>
</dbReference>
<gene>
    <name evidence="2" type="ORF">ACFSDE_00305</name>
</gene>
<comment type="caution">
    <text evidence="2">The sequence shown here is derived from an EMBL/GenBank/DDBJ whole genome shotgun (WGS) entry which is preliminary data.</text>
</comment>